<dbReference type="PANTHER" id="PTHR12547:SF18">
    <property type="entry name" value="PROTEIN TIS11"/>
    <property type="match status" value="1"/>
</dbReference>
<dbReference type="GO" id="GO:0008270">
    <property type="term" value="F:zinc ion binding"/>
    <property type="evidence" value="ECO:0007669"/>
    <property type="project" value="UniProtKB-KW"/>
</dbReference>
<organism evidence="7 8">
    <name type="scientific">Anncaliia algerae PRA339</name>
    <dbReference type="NCBI Taxonomy" id="1288291"/>
    <lineage>
        <taxon>Eukaryota</taxon>
        <taxon>Fungi</taxon>
        <taxon>Fungi incertae sedis</taxon>
        <taxon>Microsporidia</taxon>
        <taxon>Tubulinosematoidea</taxon>
        <taxon>Tubulinosematidae</taxon>
        <taxon>Anncaliia</taxon>
    </lineage>
</organism>
<dbReference type="InterPro" id="IPR045877">
    <property type="entry name" value="ZFP36-like"/>
</dbReference>
<keyword evidence="4 5" id="KW-0862">Zinc</keyword>
<dbReference type="SMART" id="SM00356">
    <property type="entry name" value="ZnF_C3H1"/>
    <property type="match status" value="2"/>
</dbReference>
<dbReference type="FunFam" id="4.10.1000.10:FF:000001">
    <property type="entry name" value="zinc finger CCCH domain-containing protein 15-like"/>
    <property type="match status" value="1"/>
</dbReference>
<evidence type="ECO:0000256" key="5">
    <source>
        <dbReference type="PROSITE-ProRule" id="PRU00723"/>
    </source>
</evidence>
<accession>A0A059EZD3</accession>
<keyword evidence="2" id="KW-0677">Repeat</keyword>
<evidence type="ECO:0000256" key="3">
    <source>
        <dbReference type="ARBA" id="ARBA00022771"/>
    </source>
</evidence>
<dbReference type="PANTHER" id="PTHR12547">
    <property type="entry name" value="CCCH ZINC FINGER/TIS11-RELATED"/>
    <property type="match status" value="1"/>
</dbReference>
<dbReference type="SUPFAM" id="SSF90229">
    <property type="entry name" value="CCCH zinc finger"/>
    <property type="match status" value="2"/>
</dbReference>
<dbReference type="Gene3D" id="4.10.1000.10">
    <property type="entry name" value="Zinc finger, CCCH-type"/>
    <property type="match status" value="2"/>
</dbReference>
<dbReference type="VEuPathDB" id="MicrosporidiaDB:H312_02535"/>
<dbReference type="InterPro" id="IPR000571">
    <property type="entry name" value="Znf_CCCH"/>
</dbReference>
<dbReference type="OrthoDB" id="410307at2759"/>
<dbReference type="EMBL" id="KK365206">
    <property type="protein sequence ID" value="KCZ80079.1"/>
    <property type="molecule type" value="Genomic_DNA"/>
</dbReference>
<evidence type="ECO:0000313" key="7">
    <source>
        <dbReference type="EMBL" id="KCZ80079.1"/>
    </source>
</evidence>
<feature type="domain" description="C3H1-type" evidence="6">
    <location>
        <begin position="38"/>
        <end position="66"/>
    </location>
</feature>
<evidence type="ECO:0000259" key="6">
    <source>
        <dbReference type="PROSITE" id="PS50103"/>
    </source>
</evidence>
<feature type="zinc finger region" description="C3H1-type" evidence="5">
    <location>
        <begin position="76"/>
        <end position="104"/>
    </location>
</feature>
<feature type="domain" description="C3H1-type" evidence="6">
    <location>
        <begin position="76"/>
        <end position="104"/>
    </location>
</feature>
<dbReference type="Proteomes" id="UP000030655">
    <property type="component" value="Unassembled WGS sequence"/>
</dbReference>
<dbReference type="GO" id="GO:0003729">
    <property type="term" value="F:mRNA binding"/>
    <property type="evidence" value="ECO:0007669"/>
    <property type="project" value="InterPro"/>
</dbReference>
<evidence type="ECO:0000313" key="8">
    <source>
        <dbReference type="Proteomes" id="UP000030655"/>
    </source>
</evidence>
<evidence type="ECO:0000256" key="2">
    <source>
        <dbReference type="ARBA" id="ARBA00022737"/>
    </source>
</evidence>
<dbReference type="STRING" id="1288291.A0A059EZD3"/>
<keyword evidence="3 5" id="KW-0863">Zinc-finger</keyword>
<protein>
    <recommendedName>
        <fullName evidence="6">C3H1-type domain-containing protein</fullName>
    </recommendedName>
</protein>
<gene>
    <name evidence="7" type="ORF">H312_02535</name>
</gene>
<proteinExistence type="predicted"/>
<evidence type="ECO:0000256" key="1">
    <source>
        <dbReference type="ARBA" id="ARBA00022723"/>
    </source>
</evidence>
<dbReference type="InterPro" id="IPR036855">
    <property type="entry name" value="Znf_CCCH_sf"/>
</dbReference>
<keyword evidence="1 5" id="KW-0479">Metal-binding</keyword>
<keyword evidence="8" id="KW-1185">Reference proteome</keyword>
<name>A0A059EZD3_9MICR</name>
<dbReference type="HOGENOM" id="CLU_1590308_0_0_1"/>
<dbReference type="PROSITE" id="PS50103">
    <property type="entry name" value="ZF_C3H1"/>
    <property type="match status" value="2"/>
</dbReference>
<evidence type="ECO:0000256" key="4">
    <source>
        <dbReference type="ARBA" id="ARBA00022833"/>
    </source>
</evidence>
<feature type="zinc finger region" description="C3H1-type" evidence="5">
    <location>
        <begin position="38"/>
        <end position="66"/>
    </location>
</feature>
<dbReference type="Pfam" id="PF00642">
    <property type="entry name" value="zf-CCCH"/>
    <property type="match status" value="2"/>
</dbReference>
<sequence length="190" mass="22530">MDQASGLVRKSKKVSNDSLDLDNKDYLYKNIEDQINKMYKTELCRNFSDLGYCKYGIKCQFAHALSELRDAERHPRYKTEYCKNFLKEGTCKYGRRCCFLHINKETGEEEEDELVNEYVEKEEVIETDDNIVISEKITLSNEYEEKEDDAYSNDIWDSHPILIVKLRHIKFYEASEYFRAPGEPCLPFRN</sequence>
<reference evidence="8" key="1">
    <citation type="submission" date="2013-02" db="EMBL/GenBank/DDBJ databases">
        <authorList>
            <consortium name="The Broad Institute Genome Sequencing Platform"/>
            <person name="Cuomo C."/>
            <person name="Becnel J."/>
            <person name="Sanscrainte N."/>
            <person name="Walker B."/>
            <person name="Young S.K."/>
            <person name="Zeng Q."/>
            <person name="Gargeya S."/>
            <person name="Fitzgerald M."/>
            <person name="Haas B."/>
            <person name="Abouelleil A."/>
            <person name="Alvarado L."/>
            <person name="Arachchi H.M."/>
            <person name="Berlin A.M."/>
            <person name="Chapman S.B."/>
            <person name="Dewar J."/>
            <person name="Goldberg J."/>
            <person name="Griggs A."/>
            <person name="Gujja S."/>
            <person name="Hansen M."/>
            <person name="Howarth C."/>
            <person name="Imamovic A."/>
            <person name="Larimer J."/>
            <person name="McCowan C."/>
            <person name="Murphy C."/>
            <person name="Neiman D."/>
            <person name="Pearson M."/>
            <person name="Priest M."/>
            <person name="Roberts A."/>
            <person name="Saif S."/>
            <person name="Shea T."/>
            <person name="Sisk P."/>
            <person name="Sykes S."/>
            <person name="Wortman J."/>
            <person name="Nusbaum C."/>
            <person name="Birren B."/>
        </authorList>
    </citation>
    <scope>NUCLEOTIDE SEQUENCE [LARGE SCALE GENOMIC DNA]</scope>
    <source>
        <strain evidence="8">PRA339</strain>
    </source>
</reference>
<reference evidence="7 8" key="2">
    <citation type="submission" date="2014-03" db="EMBL/GenBank/DDBJ databases">
        <title>The Genome Sequence of Anncaliia algerae insect isolate PRA339.</title>
        <authorList>
            <consortium name="The Broad Institute Genome Sequencing Platform"/>
            <consortium name="The Broad Institute Genome Sequencing Center for Infectious Disease"/>
            <person name="Cuomo C."/>
            <person name="Becnel J."/>
            <person name="Sanscrainte N."/>
            <person name="Walker B."/>
            <person name="Young S.K."/>
            <person name="Zeng Q."/>
            <person name="Gargeya S."/>
            <person name="Fitzgerald M."/>
            <person name="Haas B."/>
            <person name="Abouelleil A."/>
            <person name="Alvarado L."/>
            <person name="Arachchi H.M."/>
            <person name="Berlin A.M."/>
            <person name="Chapman S.B."/>
            <person name="Dewar J."/>
            <person name="Goldberg J."/>
            <person name="Griggs A."/>
            <person name="Gujja S."/>
            <person name="Hansen M."/>
            <person name="Howarth C."/>
            <person name="Imamovic A."/>
            <person name="Larimer J."/>
            <person name="McCowan C."/>
            <person name="Murphy C."/>
            <person name="Neiman D."/>
            <person name="Pearson M."/>
            <person name="Priest M."/>
            <person name="Roberts A."/>
            <person name="Saif S."/>
            <person name="Shea T."/>
            <person name="Sisk P."/>
            <person name="Sykes S."/>
            <person name="Wortman J."/>
            <person name="Nusbaum C."/>
            <person name="Birren B."/>
        </authorList>
    </citation>
    <scope>NUCLEOTIDE SEQUENCE [LARGE SCALE GENOMIC DNA]</scope>
    <source>
        <strain evidence="7 8">PRA339</strain>
    </source>
</reference>
<dbReference type="AlphaFoldDB" id="A0A059EZD3"/>